<dbReference type="InterPro" id="IPR000387">
    <property type="entry name" value="Tyr_Pase_dom"/>
</dbReference>
<dbReference type="InterPro" id="IPR050713">
    <property type="entry name" value="RTP_Phos/Ushers"/>
</dbReference>
<dbReference type="Pfam" id="PF00102">
    <property type="entry name" value="Y_phosphatase"/>
    <property type="match status" value="1"/>
</dbReference>
<dbReference type="PROSITE" id="PS50055">
    <property type="entry name" value="TYR_PHOSPHATASE_PTP"/>
    <property type="match status" value="1"/>
</dbReference>
<dbReference type="Proteomes" id="UP000694388">
    <property type="component" value="Unplaced"/>
</dbReference>
<dbReference type="InterPro" id="IPR016130">
    <property type="entry name" value="Tyr_Pase_AS"/>
</dbReference>
<feature type="domain" description="Fibronectin type-III" evidence="15">
    <location>
        <begin position="648"/>
        <end position="739"/>
    </location>
</feature>
<evidence type="ECO:0000256" key="3">
    <source>
        <dbReference type="ARBA" id="ARBA00022692"/>
    </source>
</evidence>
<feature type="region of interest" description="Disordered" evidence="11">
    <location>
        <begin position="635"/>
        <end position="655"/>
    </location>
</feature>
<dbReference type="FunFam" id="3.90.190.10:FF:000009">
    <property type="entry name" value="Receptor-type tyrosine-protein phosphatase beta"/>
    <property type="match status" value="1"/>
</dbReference>
<proteinExistence type="predicted"/>
<reference evidence="16" key="1">
    <citation type="submission" date="2025-08" db="UniProtKB">
        <authorList>
            <consortium name="Ensembl"/>
        </authorList>
    </citation>
    <scope>IDENTIFICATION</scope>
</reference>
<keyword evidence="7 12" id="KW-1133">Transmembrane helix</keyword>
<evidence type="ECO:0000259" key="14">
    <source>
        <dbReference type="PROSITE" id="PS50056"/>
    </source>
</evidence>
<dbReference type="SUPFAM" id="SSF52799">
    <property type="entry name" value="(Phosphotyrosine protein) phosphatases II"/>
    <property type="match status" value="1"/>
</dbReference>
<dbReference type="AlphaFoldDB" id="A0A8C4WQU6"/>
<dbReference type="PROSITE" id="PS00383">
    <property type="entry name" value="TYR_PHOSPHATASE_1"/>
    <property type="match status" value="1"/>
</dbReference>
<dbReference type="InterPro" id="IPR000242">
    <property type="entry name" value="PTP_cat"/>
</dbReference>
<feature type="domain" description="Tyrosine-protein phosphatase" evidence="13">
    <location>
        <begin position="893"/>
        <end position="1152"/>
    </location>
</feature>
<dbReference type="Ensembl" id="ENSEBUT00000009448.1">
    <property type="protein sequence ID" value="ENSEBUP00000008933.1"/>
    <property type="gene ID" value="ENSEBUG00000005772.1"/>
</dbReference>
<dbReference type="SUPFAM" id="SSF49265">
    <property type="entry name" value="Fibronectin type III"/>
    <property type="match status" value="6"/>
</dbReference>
<evidence type="ECO:0000256" key="5">
    <source>
        <dbReference type="ARBA" id="ARBA00022801"/>
    </source>
</evidence>
<dbReference type="Pfam" id="PF00041">
    <property type="entry name" value="fn3"/>
    <property type="match status" value="9"/>
</dbReference>
<keyword evidence="6" id="KW-0904">Protein phosphatase</keyword>
<organism evidence="16 17">
    <name type="scientific">Eptatretus burgeri</name>
    <name type="common">Inshore hagfish</name>
    <dbReference type="NCBI Taxonomy" id="7764"/>
    <lineage>
        <taxon>Eukaryota</taxon>
        <taxon>Metazoa</taxon>
        <taxon>Chordata</taxon>
        <taxon>Craniata</taxon>
        <taxon>Vertebrata</taxon>
        <taxon>Cyclostomata</taxon>
        <taxon>Myxini</taxon>
        <taxon>Myxiniformes</taxon>
        <taxon>Myxinidae</taxon>
        <taxon>Eptatretinae</taxon>
        <taxon>Eptatretus</taxon>
    </lineage>
</organism>
<evidence type="ECO:0000256" key="6">
    <source>
        <dbReference type="ARBA" id="ARBA00022912"/>
    </source>
</evidence>
<dbReference type="Gene3D" id="2.60.40.10">
    <property type="entry name" value="Immunoglobulins"/>
    <property type="match status" value="9"/>
</dbReference>
<evidence type="ECO:0000313" key="16">
    <source>
        <dbReference type="Ensembl" id="ENSEBUP00000008933.1"/>
    </source>
</evidence>
<feature type="domain" description="Fibronectin type-III" evidence="15">
    <location>
        <begin position="292"/>
        <end position="381"/>
    </location>
</feature>
<feature type="domain" description="Fibronectin type-III" evidence="15">
    <location>
        <begin position="382"/>
        <end position="469"/>
    </location>
</feature>
<evidence type="ECO:0000256" key="2">
    <source>
        <dbReference type="ARBA" id="ARBA00013064"/>
    </source>
</evidence>
<dbReference type="PRINTS" id="PR00700">
    <property type="entry name" value="PRTYPHPHTASE"/>
</dbReference>
<evidence type="ECO:0000256" key="1">
    <source>
        <dbReference type="ARBA" id="ARBA00004479"/>
    </source>
</evidence>
<feature type="domain" description="Fibronectin type-III" evidence="15">
    <location>
        <begin position="560"/>
        <end position="647"/>
    </location>
</feature>
<sequence>MRTKTSTTCCGELILFHLSFSFTDPSPPLHLLVTTQTSTSLSISWSSPDDPNKDRYQYNLLLTKGIILVTNITRGLIPHTFTNLSPGTDYIVSVSSLDHERKSQASVIRATTAPGKLQHFTSTSTATSITLQWEASQSGKDVFYQITYNKGRSSPIKTNETSFTLKSLSPNTNFSICITSCLWISTVVCSNSYCRIIPTDPSPPLQLRVATQNSTSLSISWTSPEDTNKNHYEYAVLLSKDMELETNIIRGQTNYTFANLSPGTDYNVSVSSLYHETKSQAAVILATTDPSPPLQLRVTTQNSTTLSISWTSPNDTNKDQYEYNVLLSKDMELETNITMGKTNYTFTNLSPGTDYNVSVSSLYHETKSEAAAIPATTNPSPPLQLRVTTQNSTSLSISWTSPNDTNKDQYEYKVLLSKNMELGTNITIRQTNYTFTNLLPGTDYNVSVSSLYHERKSQAAVILATTDPSPPVQIRVTTQNSTTLSISWTSPNDTNKDRYEYNVSLSNDLELVTNITMGQTNYTFTNLSPGTDYNVSVSSLYNDTKSQATVIHVTTDPSPPLELRVTTQNSTTLSISWTSLDDTNKDRYQYNVLLSNGMELETNITIGQTNYTFTNLSPGTDYDVSVSSLYNDRKSQATATPATTDPSSPSHLSITAQSSTSFSISWTRPNDTNESNYQYNVSLFLNNNVVKDETTNGTHITFTKLLPGTTYSVTVRSEYNSRESQPAHLSLITDVIPPTMNFSVTQTTITLRWEHSQSGNAVFYKISFELTRSSVQETNDTSLKLTGLRPKTQYNISISACLQKSGKCSNPNNIEVKTETPVRNAAIIGGVFGGLILAALLIISFLVLRRHFKNKENKTIPLKPLSMKIIAKIPCSNFEQHYQQLHADSDYGFAEQYEMLKNVGKSQPRTAGQLPSNLSKNRYKDIVPYDDSRVCLMVQDNEETSDYINASYIAGFSSQKEFIASQGPLPSTVVDFWRMVWEQKVSTIVMLAQCVEAGRPKCEQYWPDDKQPHNYGKFIISLLREDNVEHWIVRALEVRNSQFTETRQVSQYHFQCWPDHGVPNTTTQLIDFVSVVRTDLIRTEMSKSTVVHCSAGVGRTGTFIALDQAIQQIEEEDMVELNTIVKNMRRNRCMMVQTEVQYKFLHTCVRDYLKSKSDQVVGMPIYQNTAPAYQDQNSRRVYENMHSIDINDKC</sequence>
<keyword evidence="17" id="KW-1185">Reference proteome</keyword>
<dbReference type="EC" id="3.1.3.48" evidence="2"/>
<accession>A0A8C4WQU6</accession>
<feature type="domain" description="Fibronectin type-III" evidence="15">
    <location>
        <begin position="27"/>
        <end position="116"/>
    </location>
</feature>
<protein>
    <recommendedName>
        <fullName evidence="2">protein-tyrosine-phosphatase</fullName>
        <ecNumber evidence="2">3.1.3.48</ecNumber>
    </recommendedName>
</protein>
<keyword evidence="3 12" id="KW-0812">Transmembrane</keyword>
<dbReference type="InterPro" id="IPR013783">
    <property type="entry name" value="Ig-like_fold"/>
</dbReference>
<feature type="compositionally biased region" description="Low complexity" evidence="11">
    <location>
        <begin position="637"/>
        <end position="650"/>
    </location>
</feature>
<feature type="domain" description="Tyrosine specific protein phosphatases" evidence="14">
    <location>
        <begin position="1070"/>
        <end position="1143"/>
    </location>
</feature>
<dbReference type="SMART" id="SM00194">
    <property type="entry name" value="PTPc"/>
    <property type="match status" value="1"/>
</dbReference>
<evidence type="ECO:0000259" key="15">
    <source>
        <dbReference type="PROSITE" id="PS50853"/>
    </source>
</evidence>
<evidence type="ECO:0000256" key="4">
    <source>
        <dbReference type="ARBA" id="ARBA00022729"/>
    </source>
</evidence>
<feature type="transmembrane region" description="Helical" evidence="12">
    <location>
        <begin position="825"/>
        <end position="848"/>
    </location>
</feature>
<dbReference type="OMA" id="WTNDTRI"/>
<keyword evidence="5" id="KW-0378">Hydrolase</keyword>
<evidence type="ECO:0000256" key="9">
    <source>
        <dbReference type="ARBA" id="ARBA00023180"/>
    </source>
</evidence>
<dbReference type="PANTHER" id="PTHR46957:SF10">
    <property type="entry name" value="PROTEIN TYROSINE PHOSPHATASE, RECEPTOR TYPE, H"/>
    <property type="match status" value="1"/>
</dbReference>
<dbReference type="SMART" id="SM00060">
    <property type="entry name" value="FN3"/>
    <property type="match status" value="9"/>
</dbReference>
<keyword evidence="8 12" id="KW-0472">Membrane</keyword>
<evidence type="ECO:0000256" key="8">
    <source>
        <dbReference type="ARBA" id="ARBA00023136"/>
    </source>
</evidence>
<dbReference type="PANTHER" id="PTHR46957">
    <property type="entry name" value="CYTOKINE RECEPTOR"/>
    <property type="match status" value="1"/>
</dbReference>
<dbReference type="Gene3D" id="3.90.190.10">
    <property type="entry name" value="Protein tyrosine phosphatase superfamily"/>
    <property type="match status" value="1"/>
</dbReference>
<dbReference type="PROSITE" id="PS50056">
    <property type="entry name" value="TYR_PHOSPHATASE_2"/>
    <property type="match status" value="1"/>
</dbReference>
<dbReference type="InterPro" id="IPR036116">
    <property type="entry name" value="FN3_sf"/>
</dbReference>
<comment type="subcellular location">
    <subcellularLocation>
        <location evidence="1">Membrane</location>
        <topology evidence="1">Single-pass type I membrane protein</topology>
    </subcellularLocation>
</comment>
<dbReference type="InterPro" id="IPR003595">
    <property type="entry name" value="Tyr_Pase_cat"/>
</dbReference>
<dbReference type="GO" id="GO:0043235">
    <property type="term" value="C:receptor complex"/>
    <property type="evidence" value="ECO:0007669"/>
    <property type="project" value="TreeGrafter"/>
</dbReference>
<dbReference type="GeneTree" id="ENSGT00940000156870"/>
<dbReference type="GO" id="GO:0004725">
    <property type="term" value="F:protein tyrosine phosphatase activity"/>
    <property type="evidence" value="ECO:0007669"/>
    <property type="project" value="UniProtKB-EC"/>
</dbReference>
<evidence type="ECO:0000313" key="17">
    <source>
        <dbReference type="Proteomes" id="UP000694388"/>
    </source>
</evidence>
<dbReference type="InterPro" id="IPR029021">
    <property type="entry name" value="Prot-tyrosine_phosphatase-like"/>
</dbReference>
<evidence type="ECO:0000256" key="12">
    <source>
        <dbReference type="SAM" id="Phobius"/>
    </source>
</evidence>
<feature type="domain" description="Fibronectin type-III" evidence="15">
    <location>
        <begin position="470"/>
        <end position="559"/>
    </location>
</feature>
<dbReference type="InterPro" id="IPR003961">
    <property type="entry name" value="FN3_dom"/>
</dbReference>
<comment type="catalytic activity">
    <reaction evidence="10">
        <text>O-phospho-L-tyrosyl-[protein] + H2O = L-tyrosyl-[protein] + phosphate</text>
        <dbReference type="Rhea" id="RHEA:10684"/>
        <dbReference type="Rhea" id="RHEA-COMP:10136"/>
        <dbReference type="Rhea" id="RHEA-COMP:20101"/>
        <dbReference type="ChEBI" id="CHEBI:15377"/>
        <dbReference type="ChEBI" id="CHEBI:43474"/>
        <dbReference type="ChEBI" id="CHEBI:46858"/>
        <dbReference type="ChEBI" id="CHEBI:61978"/>
        <dbReference type="EC" id="3.1.3.48"/>
    </reaction>
</comment>
<evidence type="ECO:0000256" key="10">
    <source>
        <dbReference type="ARBA" id="ARBA00051722"/>
    </source>
</evidence>
<evidence type="ECO:0000259" key="13">
    <source>
        <dbReference type="PROSITE" id="PS50055"/>
    </source>
</evidence>
<keyword evidence="9" id="KW-0325">Glycoprotein</keyword>
<dbReference type="GO" id="GO:0016020">
    <property type="term" value="C:membrane"/>
    <property type="evidence" value="ECO:0007669"/>
    <property type="project" value="UniProtKB-SubCell"/>
</dbReference>
<name>A0A8C4WQU6_EPTBU</name>
<dbReference type="SMART" id="SM00404">
    <property type="entry name" value="PTPc_motif"/>
    <property type="match status" value="1"/>
</dbReference>
<dbReference type="CDD" id="cd00063">
    <property type="entry name" value="FN3"/>
    <property type="match status" value="7"/>
</dbReference>
<feature type="domain" description="Fibronectin type-III" evidence="15">
    <location>
        <begin position="203"/>
        <end position="291"/>
    </location>
</feature>
<evidence type="ECO:0000256" key="7">
    <source>
        <dbReference type="ARBA" id="ARBA00022989"/>
    </source>
</evidence>
<keyword evidence="4" id="KW-0732">Signal</keyword>
<evidence type="ECO:0000256" key="11">
    <source>
        <dbReference type="SAM" id="MobiDB-lite"/>
    </source>
</evidence>
<reference evidence="16" key="2">
    <citation type="submission" date="2025-09" db="UniProtKB">
        <authorList>
            <consortium name="Ensembl"/>
        </authorList>
    </citation>
    <scope>IDENTIFICATION</scope>
</reference>
<dbReference type="PROSITE" id="PS50853">
    <property type="entry name" value="FN3"/>
    <property type="match status" value="7"/>
</dbReference>